<dbReference type="GO" id="GO:0004519">
    <property type="term" value="F:endonuclease activity"/>
    <property type="evidence" value="ECO:0007669"/>
    <property type="project" value="InterPro"/>
</dbReference>
<dbReference type="PANTHER" id="PTHR41287:SF1">
    <property type="entry name" value="PROTEIN YMFN"/>
    <property type="match status" value="1"/>
</dbReference>
<dbReference type="Pfam" id="PF03354">
    <property type="entry name" value="TerL_ATPase"/>
    <property type="match status" value="1"/>
</dbReference>
<dbReference type="RefSeq" id="WP_162664833.1">
    <property type="nucleotide sequence ID" value="NZ_CP048020.1"/>
</dbReference>
<accession>A0A6P1Y4S5</accession>
<dbReference type="InterPro" id="IPR005021">
    <property type="entry name" value="Terminase_largesu-like"/>
</dbReference>
<evidence type="ECO:0000313" key="4">
    <source>
        <dbReference type="Proteomes" id="UP000464374"/>
    </source>
</evidence>
<dbReference type="InterPro" id="IPR027417">
    <property type="entry name" value="P-loop_NTPase"/>
</dbReference>
<feature type="domain" description="Terminase large subunit-like endonuclease" evidence="2">
    <location>
        <begin position="189"/>
        <end position="467"/>
    </location>
</feature>
<proteinExistence type="predicted"/>
<evidence type="ECO:0000313" key="3">
    <source>
        <dbReference type="EMBL" id="QHX44554.1"/>
    </source>
</evidence>
<name>A0A6P1Y4S5_9SPIR</name>
<dbReference type="Pfam" id="PF20441">
    <property type="entry name" value="TerL_nuclease"/>
    <property type="match status" value="1"/>
</dbReference>
<organism evidence="3 4">
    <name type="scientific">Treponema vincentii</name>
    <dbReference type="NCBI Taxonomy" id="69710"/>
    <lineage>
        <taxon>Bacteria</taxon>
        <taxon>Pseudomonadati</taxon>
        <taxon>Spirochaetota</taxon>
        <taxon>Spirochaetia</taxon>
        <taxon>Spirochaetales</taxon>
        <taxon>Treponemataceae</taxon>
        <taxon>Treponema</taxon>
    </lineage>
</organism>
<sequence length="487" mass="56494">MLKKPLELLPWQLFIYANLYGFYYKDNLERRRFRQAYIEVARKNGKTTGLLFPQILYDFLVTDAAESYLVSKDTAQAEKSFRELKAIIKADSDLTKVSECFTNSVLYQNSRIAFFSSESTAIDGYRNSLSIIDEFHCYDNDKIVTAFRYGSRARLNGLVAIITSAGLDISNPCYAENKKCKSILNNTLTDESYFGIIYAYDEKDDWKDCKNFIKANPSLGCILKPDVLESDLNDALITPSHQGDFKSKTCGFWVNEKSSWIPLNKWKQYEAINYETLETLPCYGALDLSSVNDMTAYSLCWYLNGKYYFKHLFYIPEETVQERYRKENINFLEWIEKGYVKTTAGSTINYEEIYSDIVKDARRYRIEEIAYDRWQANFLIEKLNSSLPEITYIDYDQSLKNFASPTKAYERLALEEKIIDPNPVILWQLQNVMIKPDVNNNYKPLKEYKSSTKRIDGIITSIMARDRCEAAHKAAPAVSFDTILHSF</sequence>
<dbReference type="EMBL" id="CP048020">
    <property type="protein sequence ID" value="QHX44554.1"/>
    <property type="molecule type" value="Genomic_DNA"/>
</dbReference>
<feature type="domain" description="Terminase large subunit-like ATPase" evidence="1">
    <location>
        <begin position="10"/>
        <end position="181"/>
    </location>
</feature>
<dbReference type="InterPro" id="IPR046462">
    <property type="entry name" value="TerL_nuclease"/>
</dbReference>
<dbReference type="PANTHER" id="PTHR41287">
    <property type="match status" value="1"/>
</dbReference>
<dbReference type="Gene3D" id="3.40.50.300">
    <property type="entry name" value="P-loop containing nucleotide triphosphate hydrolases"/>
    <property type="match status" value="1"/>
</dbReference>
<dbReference type="KEGG" id="trz:GWP43_09310"/>
<evidence type="ECO:0000259" key="2">
    <source>
        <dbReference type="Pfam" id="PF20441"/>
    </source>
</evidence>
<evidence type="ECO:0000259" key="1">
    <source>
        <dbReference type="Pfam" id="PF03354"/>
    </source>
</evidence>
<dbReference type="Proteomes" id="UP000464374">
    <property type="component" value="Chromosome"/>
</dbReference>
<reference evidence="3 4" key="1">
    <citation type="submission" date="2020-01" db="EMBL/GenBank/DDBJ databases">
        <title>Complete genome sequence of a human oral phylogroup 1 Treponema sp. strain ATCC 700766, originally isolated from periodontitis dental plaque.</title>
        <authorList>
            <person name="Chan Y."/>
            <person name="Huo Y.-B."/>
            <person name="Yu X.-L."/>
            <person name="Zeng H."/>
            <person name="Leung W.-K."/>
            <person name="Watt R.M."/>
        </authorList>
    </citation>
    <scope>NUCLEOTIDE SEQUENCE [LARGE SCALE GENOMIC DNA]</scope>
    <source>
        <strain evidence="3 4">OMZ 804</strain>
    </source>
</reference>
<protein>
    <submittedName>
        <fullName evidence="3">Terminase large subunit</fullName>
    </submittedName>
</protein>
<dbReference type="InterPro" id="IPR046461">
    <property type="entry name" value="TerL_ATPase"/>
</dbReference>
<dbReference type="AlphaFoldDB" id="A0A6P1Y4S5"/>
<gene>
    <name evidence="3" type="ORF">GWP43_09310</name>
</gene>